<evidence type="ECO:0008006" key="4">
    <source>
        <dbReference type="Google" id="ProtNLM"/>
    </source>
</evidence>
<keyword evidence="1" id="KW-0472">Membrane</keyword>
<keyword evidence="3" id="KW-1185">Reference proteome</keyword>
<organism evidence="2 3">
    <name type="scientific">Teladorsagia circumcincta</name>
    <name type="common">Brown stomach worm</name>
    <name type="synonym">Ostertagia circumcincta</name>
    <dbReference type="NCBI Taxonomy" id="45464"/>
    <lineage>
        <taxon>Eukaryota</taxon>
        <taxon>Metazoa</taxon>
        <taxon>Ecdysozoa</taxon>
        <taxon>Nematoda</taxon>
        <taxon>Chromadorea</taxon>
        <taxon>Rhabditida</taxon>
        <taxon>Rhabditina</taxon>
        <taxon>Rhabditomorpha</taxon>
        <taxon>Strongyloidea</taxon>
        <taxon>Trichostrongylidae</taxon>
        <taxon>Teladorsagia</taxon>
    </lineage>
</organism>
<feature type="transmembrane region" description="Helical" evidence="1">
    <location>
        <begin position="53"/>
        <end position="76"/>
    </location>
</feature>
<name>A0A2G9V1H6_TELCI</name>
<keyword evidence="1" id="KW-1133">Transmembrane helix</keyword>
<sequence length="190" mass="21359">MPQHEQLYDFGKKKKMIHNVPQTAAEVVLGIVYILVVSVIITSKRKVFCNAFYILFVTTGIADILAIYMSIFFRIIRPFALGPGIRPVISFFAVLSAVTYFGHLIGNMIIALNRYSAICLFDKYDKIWRRRNVWIIVALQSTVAFIAASPLVGAQMVYSSNADGTYQFIGLEQGVDLVSCYTVISTNRRT</sequence>
<evidence type="ECO:0000313" key="3">
    <source>
        <dbReference type="Proteomes" id="UP000230423"/>
    </source>
</evidence>
<proteinExistence type="predicted"/>
<dbReference type="Proteomes" id="UP000230423">
    <property type="component" value="Unassembled WGS sequence"/>
</dbReference>
<evidence type="ECO:0000256" key="1">
    <source>
        <dbReference type="SAM" id="Phobius"/>
    </source>
</evidence>
<dbReference type="Pfam" id="PF10323">
    <property type="entry name" value="7TM_GPCR_Srv"/>
    <property type="match status" value="1"/>
</dbReference>
<dbReference type="Gene3D" id="1.20.1070.10">
    <property type="entry name" value="Rhodopsin 7-helix transmembrane proteins"/>
    <property type="match status" value="1"/>
</dbReference>
<evidence type="ECO:0000313" key="2">
    <source>
        <dbReference type="EMBL" id="PIO76325.1"/>
    </source>
</evidence>
<dbReference type="InterPro" id="IPR019426">
    <property type="entry name" value="7TM_GPCR_serpentine_rcpt_Srv"/>
</dbReference>
<accession>A0A2G9V1H6</accession>
<gene>
    <name evidence="2" type="ORF">TELCIR_01612</name>
</gene>
<protein>
    <recommendedName>
        <fullName evidence="4">G-protein coupled receptors family 1 profile domain-containing protein</fullName>
    </recommendedName>
</protein>
<dbReference type="SUPFAM" id="SSF81321">
    <property type="entry name" value="Family A G protein-coupled receptor-like"/>
    <property type="match status" value="1"/>
</dbReference>
<dbReference type="EMBL" id="KZ345061">
    <property type="protein sequence ID" value="PIO76325.1"/>
    <property type="molecule type" value="Genomic_DNA"/>
</dbReference>
<feature type="transmembrane region" description="Helical" evidence="1">
    <location>
        <begin position="88"/>
        <end position="112"/>
    </location>
</feature>
<dbReference type="OrthoDB" id="5791421at2759"/>
<reference evidence="2 3" key="1">
    <citation type="submission" date="2015-09" db="EMBL/GenBank/DDBJ databases">
        <title>Draft genome of the parasitic nematode Teladorsagia circumcincta isolate WARC Sus (inbred).</title>
        <authorList>
            <person name="Mitreva M."/>
        </authorList>
    </citation>
    <scope>NUCLEOTIDE SEQUENCE [LARGE SCALE GENOMIC DNA]</scope>
    <source>
        <strain evidence="2 3">S</strain>
    </source>
</reference>
<dbReference type="AlphaFoldDB" id="A0A2G9V1H6"/>
<keyword evidence="1" id="KW-0812">Transmembrane</keyword>
<dbReference type="PANTHER" id="PTHR31552">
    <property type="entry name" value="SERPENTINE RECEPTOR CLASS GAMMA"/>
    <property type="match status" value="1"/>
</dbReference>
<feature type="transmembrane region" description="Helical" evidence="1">
    <location>
        <begin position="133"/>
        <end position="158"/>
    </location>
</feature>
<dbReference type="PANTHER" id="PTHR31552:SF8">
    <property type="entry name" value="SERPENTINE RECEPTOR CLASS GAMMA"/>
    <property type="match status" value="1"/>
</dbReference>
<feature type="transmembrane region" description="Helical" evidence="1">
    <location>
        <begin position="20"/>
        <end position="41"/>
    </location>
</feature>